<feature type="transmembrane region" description="Helical" evidence="2">
    <location>
        <begin position="797"/>
        <end position="818"/>
    </location>
</feature>
<dbReference type="VEuPathDB" id="CryptoDB:Cvel_12740"/>
<feature type="compositionally biased region" description="Low complexity" evidence="1">
    <location>
        <begin position="561"/>
        <end position="574"/>
    </location>
</feature>
<name>A0A0G4IB11_9ALVE</name>
<dbReference type="AlphaFoldDB" id="A0A0G4IB11"/>
<evidence type="ECO:0000313" key="3">
    <source>
        <dbReference type="EMBL" id="CEM54385.1"/>
    </source>
</evidence>
<gene>
    <name evidence="3" type="ORF">Cvel_12740</name>
</gene>
<feature type="region of interest" description="Disordered" evidence="1">
    <location>
        <begin position="561"/>
        <end position="584"/>
    </location>
</feature>
<feature type="transmembrane region" description="Helical" evidence="2">
    <location>
        <begin position="599"/>
        <end position="620"/>
    </location>
</feature>
<feature type="transmembrane region" description="Helical" evidence="2">
    <location>
        <begin position="650"/>
        <end position="677"/>
    </location>
</feature>
<keyword evidence="2" id="KW-0472">Membrane</keyword>
<feature type="compositionally biased region" description="Basic and acidic residues" evidence="1">
    <location>
        <begin position="366"/>
        <end position="376"/>
    </location>
</feature>
<feature type="compositionally biased region" description="Low complexity" evidence="1">
    <location>
        <begin position="258"/>
        <end position="276"/>
    </location>
</feature>
<feature type="transmembrane region" description="Helical" evidence="2">
    <location>
        <begin position="63"/>
        <end position="84"/>
    </location>
</feature>
<feature type="region of interest" description="Disordered" evidence="1">
    <location>
        <begin position="366"/>
        <end position="544"/>
    </location>
</feature>
<feature type="transmembrane region" description="Helical" evidence="2">
    <location>
        <begin position="122"/>
        <end position="141"/>
    </location>
</feature>
<sequence>MDPLIGLALAMGGGAMNASWQVPTFKSCPRPLRAVDTAVIEKSEGDKDEDAKPQRVTLSWDGFIFWSAMASILLCWATVALIGATVTTSVLSPGQTAAFVLFSLVWGSGVLFNAIAIRKAGLALAQTISGSCVVMLGSVMPLLTGDSHLKSPLQTVCLFGGILISLCGLLLAAVAGVLKAQDGRVDGALPHAGIETAPERGAWVSPLAASPHPSMGNLRVPLEDSRGQSQERSPAFDLASPQMPGRTGQANVPRLEGPARSASRVGSSPSASPFSSFHQVNIQRARAARSQRSHLGDSGSWISLEPRDFSEGIRLLVRSVSSKATFLVRRTSRSGLRRRTLSHRNLFRVESAKRCLSGTHLRMDRAVTDCGPRRSDSSSPPASPDVKERERMTSGGRILSYGVHGGSLTTEENGTLHRQNHVDASSSSLQQRERERSSKDLQTGNWTAAASGSQSRARPPLPSLPREERSLDRTGGVLRRSSDSSTGGARSGPPGANGTGDGVLIPSPSGARDRHLVLPESFSGDGGGVISDGGAQERERGSGVGIPPWVLAGRYSSSASAADLEAEGGQPRGVVEGEGEGEEGETTVAPGVVQMAMNVLLAVLAGVSCSLITLATSFAAPLNKAMREELESRGEGETALGLPAPEAAGLAVTSLAVGIGLWALLAVSGITVAVRSCQRWGQLRRRRKGFVRVGSGGQWKEDSFSSQLLETEADLHERGTERERTAVRLQQSDGQGGVVRSGEAKKGERGIFSRCCSSLCGWTRLMFVCFLAAVMVVGHYLVFEWSSAFLGSVGHSVGWAVMFASTILFAAVWSVALGEWTSASQRSRGAMVASCATLTLAVGVTVAASFV</sequence>
<feature type="transmembrane region" description="Helical" evidence="2">
    <location>
        <begin position="762"/>
        <end position="782"/>
    </location>
</feature>
<feature type="compositionally biased region" description="Polar residues" evidence="1">
    <location>
        <begin position="440"/>
        <end position="452"/>
    </location>
</feature>
<accession>A0A0G4IB11</accession>
<reference evidence="3" key="1">
    <citation type="submission" date="2014-11" db="EMBL/GenBank/DDBJ databases">
        <authorList>
            <person name="Otto D Thomas"/>
            <person name="Naeem Raeece"/>
        </authorList>
    </citation>
    <scope>NUCLEOTIDE SEQUENCE</scope>
</reference>
<proteinExistence type="predicted"/>
<feature type="compositionally biased region" description="Polar residues" evidence="1">
    <location>
        <begin position="407"/>
        <end position="417"/>
    </location>
</feature>
<evidence type="ECO:0000256" key="2">
    <source>
        <dbReference type="SAM" id="Phobius"/>
    </source>
</evidence>
<feature type="transmembrane region" description="Helical" evidence="2">
    <location>
        <begin position="153"/>
        <end position="178"/>
    </location>
</feature>
<evidence type="ECO:0000256" key="1">
    <source>
        <dbReference type="SAM" id="MobiDB-lite"/>
    </source>
</evidence>
<organism evidence="3">
    <name type="scientific">Chromera velia CCMP2878</name>
    <dbReference type="NCBI Taxonomy" id="1169474"/>
    <lineage>
        <taxon>Eukaryota</taxon>
        <taxon>Sar</taxon>
        <taxon>Alveolata</taxon>
        <taxon>Colpodellida</taxon>
        <taxon>Chromeraceae</taxon>
        <taxon>Chromera</taxon>
    </lineage>
</organism>
<feature type="transmembrane region" description="Helical" evidence="2">
    <location>
        <begin position="830"/>
        <end position="850"/>
    </location>
</feature>
<keyword evidence="2" id="KW-1133">Transmembrane helix</keyword>
<feature type="region of interest" description="Disordered" evidence="1">
    <location>
        <begin position="214"/>
        <end position="276"/>
    </location>
</feature>
<protein>
    <submittedName>
        <fullName evidence="3">Uncharacterized protein</fullName>
    </submittedName>
</protein>
<feature type="transmembrane region" description="Helical" evidence="2">
    <location>
        <begin position="96"/>
        <end position="115"/>
    </location>
</feature>
<keyword evidence="2" id="KW-0812">Transmembrane</keyword>
<dbReference type="EMBL" id="CDMZ01005783">
    <property type="protein sequence ID" value="CEM54385.1"/>
    <property type="molecule type" value="Genomic_DNA"/>
</dbReference>